<sequence>MRFAFYGRMSTTEFQDRETSSRWQRDVATETIEGRGVIVAEYFDQGCSRRLPWPERPSAAALLEDASSPDRGFDAVVIGEYERAFYGTQFHTVVTALREHGVQLWLPEAGGPVDLDDPAHQALMLMLGAQSQREVIRARHRVISAMQAQTRGQGRFLGGRPPYGYRLLDAGVHPNPAHARWGRRMHRLEPDPATAPWVRWIFQQRASKRSVASIARELNERGVPCPAGADRARNPHRPGTAWIVRTVVGILENPRYTGRQVWNRHSTITNADRTHTADDLGAVPWTDVDGWAVSKPNAHPALVDDTTFVAVQGTRAARKTHDGSTRTYLLAGLVICGVCQRRMYSHWAHHRAGYRCRHGHTSARTRPPGAPKNVYVREDHLLEGLRNRLANPAAEPTTLADHLRSHDQVIKYSGPVWTIDTATPMEPGHGTQLSLTFTERTRGSALRSPVG</sequence>
<dbReference type="PROSITE" id="PS51737">
    <property type="entry name" value="RECOMBINASE_DNA_BIND"/>
    <property type="match status" value="1"/>
</dbReference>
<dbReference type="InterPro" id="IPR050639">
    <property type="entry name" value="SSR_resolvase"/>
</dbReference>
<dbReference type="RefSeq" id="WP_231849972.1">
    <property type="nucleotide sequence ID" value="NZ_BAAAGS010000030.1"/>
</dbReference>
<evidence type="ECO:0000313" key="2">
    <source>
        <dbReference type="EMBL" id="GAA0539265.1"/>
    </source>
</evidence>
<gene>
    <name evidence="2" type="ORF">GCM10009533_43010</name>
</gene>
<dbReference type="Pfam" id="PF13408">
    <property type="entry name" value="Zn_ribbon_recom"/>
    <property type="match status" value="1"/>
</dbReference>
<dbReference type="SUPFAM" id="SSF53041">
    <property type="entry name" value="Resolvase-like"/>
    <property type="match status" value="1"/>
</dbReference>
<dbReference type="SMART" id="SM00857">
    <property type="entry name" value="Resolvase"/>
    <property type="match status" value="1"/>
</dbReference>
<feature type="domain" description="Recombinase" evidence="1">
    <location>
        <begin position="162"/>
        <end position="321"/>
    </location>
</feature>
<dbReference type="PANTHER" id="PTHR30461:SF23">
    <property type="entry name" value="DNA RECOMBINASE-RELATED"/>
    <property type="match status" value="1"/>
</dbReference>
<evidence type="ECO:0000259" key="1">
    <source>
        <dbReference type="PROSITE" id="PS51737"/>
    </source>
</evidence>
<keyword evidence="3" id="KW-1185">Reference proteome</keyword>
<accession>A0ABP3NCG8</accession>
<dbReference type="PANTHER" id="PTHR30461">
    <property type="entry name" value="DNA-INVERTASE FROM LAMBDOID PROPHAGE"/>
    <property type="match status" value="1"/>
</dbReference>
<dbReference type="EMBL" id="BAAAGS010000030">
    <property type="protein sequence ID" value="GAA0539265.1"/>
    <property type="molecule type" value="Genomic_DNA"/>
</dbReference>
<dbReference type="Pfam" id="PF00239">
    <property type="entry name" value="Resolvase"/>
    <property type="match status" value="1"/>
</dbReference>
<reference evidence="3" key="1">
    <citation type="journal article" date="2019" name="Int. J. Syst. Evol. Microbiol.">
        <title>The Global Catalogue of Microorganisms (GCM) 10K type strain sequencing project: providing services to taxonomists for standard genome sequencing and annotation.</title>
        <authorList>
            <consortium name="The Broad Institute Genomics Platform"/>
            <consortium name="The Broad Institute Genome Sequencing Center for Infectious Disease"/>
            <person name="Wu L."/>
            <person name="Ma J."/>
        </authorList>
    </citation>
    <scope>NUCLEOTIDE SEQUENCE [LARGE SCALE GENOMIC DNA]</scope>
    <source>
        <strain evidence="3">JCM 10303</strain>
    </source>
</reference>
<dbReference type="InterPro" id="IPR036162">
    <property type="entry name" value="Resolvase-like_N_sf"/>
</dbReference>
<protein>
    <submittedName>
        <fullName evidence="2">Recombinase family protein</fullName>
    </submittedName>
</protein>
<dbReference type="InterPro" id="IPR038109">
    <property type="entry name" value="DNA_bind_recomb_sf"/>
</dbReference>
<dbReference type="Proteomes" id="UP001500729">
    <property type="component" value="Unassembled WGS sequence"/>
</dbReference>
<dbReference type="InterPro" id="IPR025827">
    <property type="entry name" value="Zn_ribbon_recom_dom"/>
</dbReference>
<dbReference type="Pfam" id="PF07508">
    <property type="entry name" value="Recombinase"/>
    <property type="match status" value="1"/>
</dbReference>
<name>A0ABP3NCG8_SACER</name>
<proteinExistence type="predicted"/>
<evidence type="ECO:0000313" key="3">
    <source>
        <dbReference type="Proteomes" id="UP001500729"/>
    </source>
</evidence>
<dbReference type="Gene3D" id="3.40.50.1390">
    <property type="entry name" value="Resolvase, N-terminal catalytic domain"/>
    <property type="match status" value="1"/>
</dbReference>
<dbReference type="Gene3D" id="3.90.1750.20">
    <property type="entry name" value="Putative Large Serine Recombinase, Chain B, Domain 2"/>
    <property type="match status" value="1"/>
</dbReference>
<organism evidence="2 3">
    <name type="scientific">Saccharopolyspora erythraea</name>
    <name type="common">Streptomyces erythraeus</name>
    <dbReference type="NCBI Taxonomy" id="1836"/>
    <lineage>
        <taxon>Bacteria</taxon>
        <taxon>Bacillati</taxon>
        <taxon>Actinomycetota</taxon>
        <taxon>Actinomycetes</taxon>
        <taxon>Pseudonocardiales</taxon>
        <taxon>Pseudonocardiaceae</taxon>
        <taxon>Saccharopolyspora</taxon>
    </lineage>
</organism>
<dbReference type="InterPro" id="IPR011109">
    <property type="entry name" value="DNA_bind_recombinase_dom"/>
</dbReference>
<dbReference type="InterPro" id="IPR006119">
    <property type="entry name" value="Resolv_N"/>
</dbReference>
<comment type="caution">
    <text evidence="2">The sequence shown here is derived from an EMBL/GenBank/DDBJ whole genome shotgun (WGS) entry which is preliminary data.</text>
</comment>